<reference evidence="3" key="1">
    <citation type="journal article" date="2015" name="Appl. Environ. Microbiol.">
        <title>Nanoarchaeota, Their Sulfolobales Host, and Nanoarchaeota Virus Distribution across Yellowstone National Park Hot Springs.</title>
        <authorList>
            <person name="Munson-McGee J.H."/>
            <person name="Field E.K."/>
            <person name="Bateson M."/>
            <person name="Rooney C."/>
            <person name="Stepanauskas R."/>
            <person name="Young M.J."/>
        </authorList>
    </citation>
    <scope>NUCLEOTIDE SEQUENCE [LARGE SCALE GENOMIC DNA]</scope>
    <source>
        <strain evidence="3">SCGC AB-777_F03</strain>
    </source>
</reference>
<reference evidence="2" key="3">
    <citation type="submission" date="2017-05" db="EMBL/GenBank/DDBJ databases">
        <authorList>
            <person name="Munson-Mcgee J.H."/>
        </authorList>
    </citation>
    <scope>NUCLEOTIDE SEQUENCE</scope>
    <source>
        <strain evidence="2">SCGC AB-777_F03</strain>
    </source>
</reference>
<evidence type="ECO:0000313" key="2">
    <source>
        <dbReference type="EMBL" id="MCC5447012.1"/>
    </source>
</evidence>
<reference evidence="3" key="2">
    <citation type="submission" date="2017-05" db="EMBL/GenBank/DDBJ databases">
        <authorList>
            <person name="Song R."/>
            <person name="Chenine A.L."/>
            <person name="Ruprecht R.M."/>
        </authorList>
    </citation>
    <scope>NUCLEOTIDE SEQUENCE</scope>
    <source>
        <strain evidence="3">SCGC AB-777_F03</strain>
    </source>
</reference>
<dbReference type="EMBL" id="QEFP02000006">
    <property type="protein sequence ID" value="MCC5447012.1"/>
    <property type="molecule type" value="Genomic_DNA"/>
</dbReference>
<reference evidence="2" key="4">
    <citation type="submission" date="2021-11" db="EMBL/GenBank/DDBJ databases">
        <authorList>
            <person name="Munson-Mcgee J."/>
            <person name="Field E."/>
            <person name="Bateson M."/>
            <person name="Rooney C."/>
            <person name="Stepanauskas R."/>
            <person name="Young M."/>
        </authorList>
    </citation>
    <scope>NUCLEOTIDE SEQUENCE</scope>
    <source>
        <strain evidence="2">SCGC AB-777_F03</strain>
    </source>
</reference>
<gene>
    <name evidence="2" type="ORF">DDW03_001180</name>
    <name evidence="3" type="ORF">DDW03_00955</name>
</gene>
<sequence>MGIIDSIREMKEIYETANKPTWDEVKKLVYVTLLFFALVAAIVLPIFISLQYSIMICQYTP</sequence>
<dbReference type="Proteomes" id="UP000245509">
    <property type="component" value="Unassembled WGS sequence"/>
</dbReference>
<keyword evidence="1" id="KW-0812">Transmembrane</keyword>
<evidence type="ECO:0008006" key="4">
    <source>
        <dbReference type="Google" id="ProtNLM"/>
    </source>
</evidence>
<evidence type="ECO:0000313" key="3">
    <source>
        <dbReference type="EMBL" id="PVU68769.1"/>
    </source>
</evidence>
<keyword evidence="1" id="KW-1133">Transmembrane helix</keyword>
<keyword evidence="1" id="KW-0472">Membrane</keyword>
<dbReference type="AlphaFoldDB" id="A0A2T9WLQ6"/>
<dbReference type="Gene3D" id="1.20.5.820">
    <property type="entry name" value="Preprotein translocase SecE subunit"/>
    <property type="match status" value="1"/>
</dbReference>
<protein>
    <recommendedName>
        <fullName evidence="4">Preprotein translocase subunit SecE</fullName>
    </recommendedName>
</protein>
<dbReference type="InterPro" id="IPR023391">
    <property type="entry name" value="Prot_translocase_SecE_dom_sf"/>
</dbReference>
<dbReference type="EMBL" id="QEFP01000003">
    <property type="protein sequence ID" value="PVU68769.1"/>
    <property type="molecule type" value="Genomic_DNA"/>
</dbReference>
<feature type="transmembrane region" description="Helical" evidence="1">
    <location>
        <begin position="28"/>
        <end position="48"/>
    </location>
</feature>
<organism evidence="3">
    <name type="scientific">Nanobsidianus stetteri</name>
    <dbReference type="NCBI Taxonomy" id="1294122"/>
    <lineage>
        <taxon>Archaea</taxon>
        <taxon>Nanobdellota</taxon>
        <taxon>Candidatus Nanoarchaeia</taxon>
        <taxon>Nanoarchaeales</taxon>
        <taxon>Nanopusillaceae</taxon>
        <taxon>Candidatus Nanobsidianus</taxon>
    </lineage>
</organism>
<dbReference type="SUPFAM" id="SSF103456">
    <property type="entry name" value="Preprotein translocase SecE subunit"/>
    <property type="match status" value="1"/>
</dbReference>
<evidence type="ECO:0000256" key="1">
    <source>
        <dbReference type="SAM" id="Phobius"/>
    </source>
</evidence>
<name>A0A2T9WLQ6_NANST</name>
<comment type="caution">
    <text evidence="3">The sequence shown here is derived from an EMBL/GenBank/DDBJ whole genome shotgun (WGS) entry which is preliminary data.</text>
</comment>
<dbReference type="RefSeq" id="WP_228615240.1">
    <property type="nucleotide sequence ID" value="NZ_QEFP02000006.1"/>
</dbReference>
<accession>A0A2T9WLQ6</accession>
<proteinExistence type="predicted"/>